<accession>A0A9P5Z5B2</accession>
<dbReference type="EMBL" id="MU155193">
    <property type="protein sequence ID" value="KAF9480510.1"/>
    <property type="molecule type" value="Genomic_DNA"/>
</dbReference>
<feature type="transmembrane region" description="Helical" evidence="5">
    <location>
        <begin position="37"/>
        <end position="58"/>
    </location>
</feature>
<dbReference type="PANTHER" id="PTHR16201">
    <property type="entry name" value="SEVEN TRANSMEMBRANE PROTEIN 1-RELATED"/>
    <property type="match status" value="1"/>
</dbReference>
<comment type="caution">
    <text evidence="6">The sequence shown here is derived from an EMBL/GenBank/DDBJ whole genome shotgun (WGS) entry which is preliminary data.</text>
</comment>
<organism evidence="6 7">
    <name type="scientific">Pholiota conissans</name>
    <dbReference type="NCBI Taxonomy" id="109636"/>
    <lineage>
        <taxon>Eukaryota</taxon>
        <taxon>Fungi</taxon>
        <taxon>Dikarya</taxon>
        <taxon>Basidiomycota</taxon>
        <taxon>Agaricomycotina</taxon>
        <taxon>Agaricomycetes</taxon>
        <taxon>Agaricomycetidae</taxon>
        <taxon>Agaricales</taxon>
        <taxon>Agaricineae</taxon>
        <taxon>Strophariaceae</taxon>
        <taxon>Pholiota</taxon>
    </lineage>
</organism>
<protein>
    <submittedName>
        <fullName evidence="6">Uncharacterized protein</fullName>
    </submittedName>
</protein>
<keyword evidence="4 5" id="KW-0472">Membrane</keyword>
<dbReference type="SMART" id="SM00679">
    <property type="entry name" value="CTNS"/>
    <property type="match status" value="2"/>
</dbReference>
<evidence type="ECO:0000256" key="2">
    <source>
        <dbReference type="ARBA" id="ARBA00022692"/>
    </source>
</evidence>
<keyword evidence="2 5" id="KW-0812">Transmembrane</keyword>
<proteinExistence type="predicted"/>
<dbReference type="OrthoDB" id="407617at2759"/>
<feature type="non-terminal residue" evidence="6">
    <location>
        <position position="222"/>
    </location>
</feature>
<sequence length="222" mass="25305">ANRAAEQAFGILGTICWTVQLIPQVWKSYRDKDTHGLSHWFILLWGISGALQGIYVILQRLNIPLMIQPQLFGFLSFVCWGQCQYYGLKRSRKVAILMTLGMMIFWGLFEFVFIITLRPMHNRGYHTPANVFGITSSVTISVALFPQYWEIYKCGEVVGISILFIFVDMMGGVFNDLSLAFKDEFDVIAAVTYTLVIVLDGAIIVAALILNPRARRRRRREA</sequence>
<feature type="non-terminal residue" evidence="6">
    <location>
        <position position="1"/>
    </location>
</feature>
<evidence type="ECO:0000256" key="4">
    <source>
        <dbReference type="ARBA" id="ARBA00023136"/>
    </source>
</evidence>
<keyword evidence="7" id="KW-1185">Reference proteome</keyword>
<evidence type="ECO:0000313" key="7">
    <source>
        <dbReference type="Proteomes" id="UP000807469"/>
    </source>
</evidence>
<evidence type="ECO:0000256" key="5">
    <source>
        <dbReference type="SAM" id="Phobius"/>
    </source>
</evidence>
<dbReference type="PANTHER" id="PTHR16201:SF37">
    <property type="entry name" value="PQ-LOOP REPEAT-CONTAINING PROTEIN"/>
    <property type="match status" value="1"/>
</dbReference>
<evidence type="ECO:0000313" key="6">
    <source>
        <dbReference type="EMBL" id="KAF9480510.1"/>
    </source>
</evidence>
<feature type="transmembrane region" description="Helical" evidence="5">
    <location>
        <begin position="157"/>
        <end position="175"/>
    </location>
</feature>
<dbReference type="InterPro" id="IPR051415">
    <property type="entry name" value="LAAT-1"/>
</dbReference>
<gene>
    <name evidence="6" type="ORF">BDN70DRAFT_773930</name>
</gene>
<feature type="transmembrane region" description="Helical" evidence="5">
    <location>
        <begin position="187"/>
        <end position="210"/>
    </location>
</feature>
<evidence type="ECO:0000256" key="3">
    <source>
        <dbReference type="ARBA" id="ARBA00022989"/>
    </source>
</evidence>
<comment type="subcellular location">
    <subcellularLocation>
        <location evidence="1">Membrane</location>
        <topology evidence="1">Multi-pass membrane protein</topology>
    </subcellularLocation>
</comment>
<evidence type="ECO:0000256" key="1">
    <source>
        <dbReference type="ARBA" id="ARBA00004141"/>
    </source>
</evidence>
<dbReference type="Proteomes" id="UP000807469">
    <property type="component" value="Unassembled WGS sequence"/>
</dbReference>
<dbReference type="AlphaFoldDB" id="A0A9P5Z5B2"/>
<name>A0A9P5Z5B2_9AGAR</name>
<dbReference type="InterPro" id="IPR006603">
    <property type="entry name" value="PQ-loop_rpt"/>
</dbReference>
<keyword evidence="3 5" id="KW-1133">Transmembrane helix</keyword>
<feature type="transmembrane region" description="Helical" evidence="5">
    <location>
        <begin position="127"/>
        <end position="145"/>
    </location>
</feature>
<dbReference type="Pfam" id="PF04193">
    <property type="entry name" value="PQ-loop"/>
    <property type="match status" value="2"/>
</dbReference>
<feature type="transmembrane region" description="Helical" evidence="5">
    <location>
        <begin position="95"/>
        <end position="115"/>
    </location>
</feature>
<reference evidence="6" key="1">
    <citation type="submission" date="2020-11" db="EMBL/GenBank/DDBJ databases">
        <authorList>
            <consortium name="DOE Joint Genome Institute"/>
            <person name="Ahrendt S."/>
            <person name="Riley R."/>
            <person name="Andreopoulos W."/>
            <person name="Labutti K."/>
            <person name="Pangilinan J."/>
            <person name="Ruiz-Duenas F.J."/>
            <person name="Barrasa J.M."/>
            <person name="Sanchez-Garcia M."/>
            <person name="Camarero S."/>
            <person name="Miyauchi S."/>
            <person name="Serrano A."/>
            <person name="Linde D."/>
            <person name="Babiker R."/>
            <person name="Drula E."/>
            <person name="Ayuso-Fernandez I."/>
            <person name="Pacheco R."/>
            <person name="Padilla G."/>
            <person name="Ferreira P."/>
            <person name="Barriuso J."/>
            <person name="Kellner H."/>
            <person name="Castanera R."/>
            <person name="Alfaro M."/>
            <person name="Ramirez L."/>
            <person name="Pisabarro A.G."/>
            <person name="Kuo A."/>
            <person name="Tritt A."/>
            <person name="Lipzen A."/>
            <person name="He G."/>
            <person name="Yan M."/>
            <person name="Ng V."/>
            <person name="Cullen D."/>
            <person name="Martin F."/>
            <person name="Rosso M.-N."/>
            <person name="Henrissat B."/>
            <person name="Hibbett D."/>
            <person name="Martinez A.T."/>
            <person name="Grigoriev I.V."/>
        </authorList>
    </citation>
    <scope>NUCLEOTIDE SEQUENCE</scope>
    <source>
        <strain evidence="6">CIRM-BRFM 674</strain>
    </source>
</reference>
<dbReference type="Gene3D" id="1.20.1280.290">
    <property type="match status" value="2"/>
</dbReference>
<dbReference type="GO" id="GO:0016020">
    <property type="term" value="C:membrane"/>
    <property type="evidence" value="ECO:0007669"/>
    <property type="project" value="UniProtKB-SubCell"/>
</dbReference>